<feature type="transmembrane region" description="Helical" evidence="8">
    <location>
        <begin position="295"/>
        <end position="316"/>
    </location>
</feature>
<evidence type="ECO:0000256" key="5">
    <source>
        <dbReference type="ARBA" id="ARBA00022692"/>
    </source>
</evidence>
<sequence length="323" mass="36864">MQQLKVRTKFILGMLMLVVVVGLLLYFLPKSAGMSAYIFQLRLKKILVYLVVAIAASFATISFQTVTGNRFLTPAVLGLESLYVFIQSTYLFFFWRWANQHQPSVQVEFLIVLGLLLLFFGALQPLLKQLLSRGFGTILLICMSLGTLLRSLSTFMQILMDPNEYDKLQGKLFASFQHAHQDVLVLVGLATLILTYYLYRLYPVLDVLHLGKEQALSLGVDVEAVQRRILWAVVILTASTTAMVGPLSFFGFIVANLTYRLVKQYQHHYLFLVATCLGFVSLVYGQMLVERFFQYAVTISMILELFGGSFFLYLVYKERLRYD</sequence>
<keyword evidence="6 8" id="KW-1133">Transmembrane helix</keyword>
<feature type="transmembrane region" description="Helical" evidence="8">
    <location>
        <begin position="181"/>
        <end position="199"/>
    </location>
</feature>
<evidence type="ECO:0000256" key="4">
    <source>
        <dbReference type="ARBA" id="ARBA00022475"/>
    </source>
</evidence>
<dbReference type="RefSeq" id="WP_354281755.1">
    <property type="nucleotide sequence ID" value="NZ_JBEPMK010000008.1"/>
</dbReference>
<dbReference type="Pfam" id="PF01032">
    <property type="entry name" value="FecCD"/>
    <property type="match status" value="1"/>
</dbReference>
<evidence type="ECO:0000256" key="8">
    <source>
        <dbReference type="SAM" id="Phobius"/>
    </source>
</evidence>
<accession>A0ABV2JMU9</accession>
<evidence type="ECO:0000256" key="1">
    <source>
        <dbReference type="ARBA" id="ARBA00004651"/>
    </source>
</evidence>
<keyword evidence="3" id="KW-0813">Transport</keyword>
<evidence type="ECO:0000256" key="7">
    <source>
        <dbReference type="ARBA" id="ARBA00023136"/>
    </source>
</evidence>
<dbReference type="Gene3D" id="1.10.3470.10">
    <property type="entry name" value="ABC transporter involved in vitamin B12 uptake, BtuC"/>
    <property type="match status" value="1"/>
</dbReference>
<evidence type="ECO:0000256" key="2">
    <source>
        <dbReference type="ARBA" id="ARBA00007935"/>
    </source>
</evidence>
<evidence type="ECO:0000313" key="10">
    <source>
        <dbReference type="Proteomes" id="UP001549055"/>
    </source>
</evidence>
<feature type="transmembrane region" description="Helical" evidence="8">
    <location>
        <begin position="138"/>
        <end position="160"/>
    </location>
</feature>
<evidence type="ECO:0000256" key="6">
    <source>
        <dbReference type="ARBA" id="ARBA00022989"/>
    </source>
</evidence>
<reference evidence="9 10" key="1">
    <citation type="submission" date="2024-06" db="EMBL/GenBank/DDBJ databases">
        <title>Genomic Encyclopedia of Type Strains, Phase IV (KMG-IV): sequencing the most valuable type-strain genomes for metagenomic binning, comparative biology and taxonomic classification.</title>
        <authorList>
            <person name="Goeker M."/>
        </authorList>
    </citation>
    <scope>NUCLEOTIDE SEQUENCE [LARGE SCALE GENOMIC DNA]</scope>
    <source>
        <strain evidence="9 10">DSM 15349</strain>
    </source>
</reference>
<name>A0ABV2JMU9_9STRE</name>
<comment type="caution">
    <text evidence="9">The sequence shown here is derived from an EMBL/GenBank/DDBJ whole genome shotgun (WGS) entry which is preliminary data.</text>
</comment>
<dbReference type="PANTHER" id="PTHR30472:SF19">
    <property type="entry name" value="PETROBACTIN IMPORT SYSTEM PERMEASE PROTEIN YCLO"/>
    <property type="match status" value="1"/>
</dbReference>
<dbReference type="SUPFAM" id="SSF81345">
    <property type="entry name" value="ABC transporter involved in vitamin B12 uptake, BtuC"/>
    <property type="match status" value="1"/>
</dbReference>
<feature type="transmembrane region" description="Helical" evidence="8">
    <location>
        <begin position="71"/>
        <end position="95"/>
    </location>
</feature>
<protein>
    <submittedName>
        <fullName evidence="9">Iron complex transport system permease protein</fullName>
    </submittedName>
</protein>
<evidence type="ECO:0000313" key="9">
    <source>
        <dbReference type="EMBL" id="MET3645242.1"/>
    </source>
</evidence>
<gene>
    <name evidence="9" type="ORF">ABID27_001891</name>
</gene>
<keyword evidence="5 8" id="KW-0812">Transmembrane</keyword>
<feature type="transmembrane region" description="Helical" evidence="8">
    <location>
        <begin position="107"/>
        <end position="126"/>
    </location>
</feature>
<feature type="transmembrane region" description="Helical" evidence="8">
    <location>
        <begin position="6"/>
        <end position="26"/>
    </location>
</feature>
<keyword evidence="4" id="KW-1003">Cell membrane</keyword>
<dbReference type="EMBL" id="JBEPMK010000008">
    <property type="protein sequence ID" value="MET3645242.1"/>
    <property type="molecule type" value="Genomic_DNA"/>
</dbReference>
<comment type="similarity">
    <text evidence="2">Belongs to the binding-protein-dependent transport system permease family. FecCD subfamily.</text>
</comment>
<proteinExistence type="inferred from homology"/>
<dbReference type="PANTHER" id="PTHR30472">
    <property type="entry name" value="FERRIC ENTEROBACTIN TRANSPORT SYSTEM PERMEASE PROTEIN"/>
    <property type="match status" value="1"/>
</dbReference>
<organism evidence="9 10">
    <name type="scientific">Streptococcus gallinaceus</name>
    <dbReference type="NCBI Taxonomy" id="165758"/>
    <lineage>
        <taxon>Bacteria</taxon>
        <taxon>Bacillati</taxon>
        <taxon>Bacillota</taxon>
        <taxon>Bacilli</taxon>
        <taxon>Lactobacillales</taxon>
        <taxon>Streptococcaceae</taxon>
        <taxon>Streptococcus</taxon>
    </lineage>
</organism>
<feature type="transmembrane region" description="Helical" evidence="8">
    <location>
        <begin position="229"/>
        <end position="257"/>
    </location>
</feature>
<feature type="transmembrane region" description="Helical" evidence="8">
    <location>
        <begin position="46"/>
        <end position="65"/>
    </location>
</feature>
<keyword evidence="7 8" id="KW-0472">Membrane</keyword>
<comment type="subcellular location">
    <subcellularLocation>
        <location evidence="1">Cell membrane</location>
        <topology evidence="1">Multi-pass membrane protein</topology>
    </subcellularLocation>
</comment>
<feature type="transmembrane region" description="Helical" evidence="8">
    <location>
        <begin position="269"/>
        <end position="289"/>
    </location>
</feature>
<dbReference type="InterPro" id="IPR037294">
    <property type="entry name" value="ABC_BtuC-like"/>
</dbReference>
<dbReference type="InterPro" id="IPR000522">
    <property type="entry name" value="ABC_transptr_permease_BtuC"/>
</dbReference>
<keyword evidence="10" id="KW-1185">Reference proteome</keyword>
<evidence type="ECO:0000256" key="3">
    <source>
        <dbReference type="ARBA" id="ARBA00022448"/>
    </source>
</evidence>
<dbReference type="Proteomes" id="UP001549055">
    <property type="component" value="Unassembled WGS sequence"/>
</dbReference>